<dbReference type="EMBL" id="DXDC01000037">
    <property type="protein sequence ID" value="HIY64913.1"/>
    <property type="molecule type" value="Genomic_DNA"/>
</dbReference>
<comment type="caution">
    <text evidence="1">The sequence shown here is derived from an EMBL/GenBank/DDBJ whole genome shotgun (WGS) entry which is preliminary data.</text>
</comment>
<proteinExistence type="predicted"/>
<evidence type="ECO:0000313" key="1">
    <source>
        <dbReference type="EMBL" id="HIY64913.1"/>
    </source>
</evidence>
<protein>
    <recommendedName>
        <fullName evidence="3">Fe-S oxidoreductase</fullName>
    </recommendedName>
</protein>
<accession>A0A9D1YSM9</accession>
<reference evidence="1" key="2">
    <citation type="submission" date="2021-04" db="EMBL/GenBank/DDBJ databases">
        <authorList>
            <person name="Gilroy R."/>
        </authorList>
    </citation>
    <scope>NUCLEOTIDE SEQUENCE</scope>
    <source>
        <strain evidence="1">ChiGjej1B1-98</strain>
    </source>
</reference>
<evidence type="ECO:0000313" key="2">
    <source>
        <dbReference type="Proteomes" id="UP000824005"/>
    </source>
</evidence>
<gene>
    <name evidence="1" type="ORF">H9830_01390</name>
</gene>
<organism evidence="1 2">
    <name type="scientific">Candidatus Agrococcus pullicola</name>
    <dbReference type="NCBI Taxonomy" id="2838429"/>
    <lineage>
        <taxon>Bacteria</taxon>
        <taxon>Bacillati</taxon>
        <taxon>Actinomycetota</taxon>
        <taxon>Actinomycetes</taxon>
        <taxon>Micrococcales</taxon>
        <taxon>Microbacteriaceae</taxon>
        <taxon>Agrococcus</taxon>
    </lineage>
</organism>
<evidence type="ECO:0008006" key="3">
    <source>
        <dbReference type="Google" id="ProtNLM"/>
    </source>
</evidence>
<name>A0A9D1YSM9_9MICO</name>
<reference evidence="1" key="1">
    <citation type="journal article" date="2021" name="PeerJ">
        <title>Extensive microbial diversity within the chicken gut microbiome revealed by metagenomics and culture.</title>
        <authorList>
            <person name="Gilroy R."/>
            <person name="Ravi A."/>
            <person name="Getino M."/>
            <person name="Pursley I."/>
            <person name="Horton D.L."/>
            <person name="Alikhan N.F."/>
            <person name="Baker D."/>
            <person name="Gharbi K."/>
            <person name="Hall N."/>
            <person name="Watson M."/>
            <person name="Adriaenssens E.M."/>
            <person name="Foster-Nyarko E."/>
            <person name="Jarju S."/>
            <person name="Secka A."/>
            <person name="Antonio M."/>
            <person name="Oren A."/>
            <person name="Chaudhuri R.R."/>
            <person name="La Ragione R."/>
            <person name="Hildebrand F."/>
            <person name="Pallen M.J."/>
        </authorList>
    </citation>
    <scope>NUCLEOTIDE SEQUENCE</scope>
    <source>
        <strain evidence="1">ChiGjej1B1-98</strain>
    </source>
</reference>
<dbReference type="AlphaFoldDB" id="A0A9D1YSM9"/>
<sequence length="146" mass="15534">MTRLRSLGFGLGRLARGVVDGAESAVTAPPVARAGFRFASSGAKLWGAALGGTFSRHGALTVVTGLPSWAFGRGGTCVGDTVLTSKPMTDAVLAHEDVHRKQWQRYGLAFIPLYYAAGLDPLRNRFEIEAGLEAGGYFKAGDKRYD</sequence>
<dbReference type="Proteomes" id="UP000824005">
    <property type="component" value="Unassembled WGS sequence"/>
</dbReference>